<keyword evidence="2" id="KW-1185">Reference proteome</keyword>
<organism evidence="1 2">
    <name type="scientific">Cyclocybe aegerita</name>
    <name type="common">Black poplar mushroom</name>
    <name type="synonym">Agrocybe aegerita</name>
    <dbReference type="NCBI Taxonomy" id="1973307"/>
    <lineage>
        <taxon>Eukaryota</taxon>
        <taxon>Fungi</taxon>
        <taxon>Dikarya</taxon>
        <taxon>Basidiomycota</taxon>
        <taxon>Agaricomycotina</taxon>
        <taxon>Agaricomycetes</taxon>
        <taxon>Agaricomycetidae</taxon>
        <taxon>Agaricales</taxon>
        <taxon>Agaricineae</taxon>
        <taxon>Bolbitiaceae</taxon>
        <taxon>Cyclocybe</taxon>
    </lineage>
</organism>
<gene>
    <name evidence="1" type="ORF">AAE3_LOCUS3704</name>
</gene>
<evidence type="ECO:0000313" key="2">
    <source>
        <dbReference type="Proteomes" id="UP000467700"/>
    </source>
</evidence>
<dbReference type="AlphaFoldDB" id="A0A8S0WGC0"/>
<dbReference type="Proteomes" id="UP000467700">
    <property type="component" value="Unassembled WGS sequence"/>
</dbReference>
<name>A0A8S0WGC0_CYCAE</name>
<proteinExistence type="predicted"/>
<comment type="caution">
    <text evidence="1">The sequence shown here is derived from an EMBL/GenBank/DDBJ whole genome shotgun (WGS) entry which is preliminary data.</text>
</comment>
<reference evidence="1 2" key="1">
    <citation type="submission" date="2020-01" db="EMBL/GenBank/DDBJ databases">
        <authorList>
            <person name="Gupta K D."/>
        </authorList>
    </citation>
    <scope>NUCLEOTIDE SEQUENCE [LARGE SCALE GENOMIC DNA]</scope>
</reference>
<dbReference type="EMBL" id="CACVBS010000033">
    <property type="protein sequence ID" value="CAA7261413.1"/>
    <property type="molecule type" value="Genomic_DNA"/>
</dbReference>
<evidence type="ECO:0000313" key="1">
    <source>
        <dbReference type="EMBL" id="CAA7261413.1"/>
    </source>
</evidence>
<accession>A0A8S0WGC0</accession>
<sequence length="143" mass="16401">MCANRPCRPQSLHLQNQAGLYYPLCVSPDTPHLSMHLSEDHPPRASPLVYHFSSVNRAIDFYVGPNIWVSSPTQSNKTASSFVFLSRHGDLPELVLLIQKRWRAVRLRNKRLLWSIRSLNAGGLTKTYPMLLWPASHLFQEPR</sequence>
<protein>
    <submittedName>
        <fullName evidence="1">Uncharacterized protein</fullName>
    </submittedName>
</protein>